<evidence type="ECO:0000256" key="1">
    <source>
        <dbReference type="SAM" id="Phobius"/>
    </source>
</evidence>
<feature type="transmembrane region" description="Helical" evidence="1">
    <location>
        <begin position="172"/>
        <end position="192"/>
    </location>
</feature>
<protein>
    <recommendedName>
        <fullName evidence="4">Intracellular septation protein A</fullName>
    </recommendedName>
</protein>
<evidence type="ECO:0000313" key="2">
    <source>
        <dbReference type="EMBL" id="CUA81606.1"/>
    </source>
</evidence>
<dbReference type="AlphaFoldDB" id="A0A0K6GSY1"/>
<dbReference type="OrthoDB" id="7062026at2"/>
<sequence length="208" mass="23018">MKRGALLADLAANFLLPWLAYRWAAPRWGEAGGLMASAVPPLVWSLGELIRHRRVDALSLLVLGGILLSGIALLLGGDTRMLLLRESLVSGLVGLAFLLSTPFGQPLLYHLALATVRRQSPDGGQRFMALWQAHPLFRTRIGRMNLVWGLGLVAETMVRAMLAWRWPPERFLLVSPWISYGFYGSLAGWTVWYRGRLKGALPPSAHQA</sequence>
<keyword evidence="1" id="KW-1133">Transmembrane helix</keyword>
<keyword evidence="1" id="KW-0812">Transmembrane</keyword>
<dbReference type="STRING" id="375574.GCA_001418035_00247"/>
<evidence type="ECO:0000313" key="3">
    <source>
        <dbReference type="Proteomes" id="UP000243535"/>
    </source>
</evidence>
<keyword evidence="1" id="KW-0472">Membrane</keyword>
<evidence type="ECO:0008006" key="4">
    <source>
        <dbReference type="Google" id="ProtNLM"/>
    </source>
</evidence>
<name>A0A0K6GSY1_9NEIS</name>
<feature type="transmembrane region" description="Helical" evidence="1">
    <location>
        <begin position="88"/>
        <end position="109"/>
    </location>
</feature>
<accession>A0A0K6GSY1</accession>
<dbReference type="NCBIfam" id="NF041646">
    <property type="entry name" value="VC0807_fam"/>
    <property type="match status" value="1"/>
</dbReference>
<dbReference type="RefSeq" id="WP_054284542.1">
    <property type="nucleotide sequence ID" value="NZ_CYHA01000001.1"/>
</dbReference>
<proteinExistence type="predicted"/>
<organism evidence="2 3">
    <name type="scientific">Gulbenkiania indica</name>
    <dbReference type="NCBI Taxonomy" id="375574"/>
    <lineage>
        <taxon>Bacteria</taxon>
        <taxon>Pseudomonadati</taxon>
        <taxon>Pseudomonadota</taxon>
        <taxon>Betaproteobacteria</taxon>
        <taxon>Neisseriales</taxon>
        <taxon>Chromobacteriaceae</taxon>
        <taxon>Gulbenkiania</taxon>
    </lineage>
</organism>
<gene>
    <name evidence="2" type="ORF">Ga0061063_0448</name>
</gene>
<keyword evidence="3" id="KW-1185">Reference proteome</keyword>
<reference evidence="3" key="1">
    <citation type="submission" date="2015-08" db="EMBL/GenBank/DDBJ databases">
        <authorList>
            <person name="Varghese N."/>
        </authorList>
    </citation>
    <scope>NUCLEOTIDE SEQUENCE [LARGE SCALE GENOMIC DNA]</scope>
    <source>
        <strain evidence="3">DSM 17901</strain>
    </source>
</reference>
<dbReference type="Proteomes" id="UP000243535">
    <property type="component" value="Unassembled WGS sequence"/>
</dbReference>
<feature type="transmembrane region" description="Helical" evidence="1">
    <location>
        <begin position="57"/>
        <end position="76"/>
    </location>
</feature>
<dbReference type="EMBL" id="CYHA01000001">
    <property type="protein sequence ID" value="CUA81606.1"/>
    <property type="molecule type" value="Genomic_DNA"/>
</dbReference>